<dbReference type="EMBL" id="CP022743">
    <property type="protein sequence ID" value="ASU32664.1"/>
    <property type="molecule type" value="Genomic_DNA"/>
</dbReference>
<keyword evidence="2" id="KW-1185">Reference proteome</keyword>
<protein>
    <submittedName>
        <fullName evidence="1">Uncharacterized protein</fullName>
    </submittedName>
</protein>
<evidence type="ECO:0000313" key="2">
    <source>
        <dbReference type="Proteomes" id="UP000215002"/>
    </source>
</evidence>
<reference evidence="1 2" key="1">
    <citation type="submission" date="2017-08" db="EMBL/GenBank/DDBJ databases">
        <title>Complete genome sequence of Mucilaginibacter sp. strain BJC16-A31.</title>
        <authorList>
            <consortium name="Henan University of Science and Technology"/>
            <person name="You X."/>
        </authorList>
    </citation>
    <scope>NUCLEOTIDE SEQUENCE [LARGE SCALE GENOMIC DNA]</scope>
    <source>
        <strain evidence="1 2">BJC16-A31</strain>
    </source>
</reference>
<proteinExistence type="predicted"/>
<dbReference type="AlphaFoldDB" id="A0A223NSK2"/>
<sequence>MILKSALMQGDIINYYYSKYPQKKRNSICIGWLNHWITLVCDF</sequence>
<accession>A0A223NSK2</accession>
<dbReference type="Proteomes" id="UP000215002">
    <property type="component" value="Chromosome"/>
</dbReference>
<dbReference type="KEGG" id="muc:MuYL_0764"/>
<evidence type="ECO:0000313" key="1">
    <source>
        <dbReference type="EMBL" id="ASU32664.1"/>
    </source>
</evidence>
<gene>
    <name evidence="1" type="ORF">MuYL_0764</name>
</gene>
<organism evidence="1 2">
    <name type="scientific">Mucilaginibacter xinganensis</name>
    <dbReference type="NCBI Taxonomy" id="1234841"/>
    <lineage>
        <taxon>Bacteria</taxon>
        <taxon>Pseudomonadati</taxon>
        <taxon>Bacteroidota</taxon>
        <taxon>Sphingobacteriia</taxon>
        <taxon>Sphingobacteriales</taxon>
        <taxon>Sphingobacteriaceae</taxon>
        <taxon>Mucilaginibacter</taxon>
    </lineage>
</organism>
<name>A0A223NSK2_9SPHI</name>